<accession>W2QGJ4</accession>
<protein>
    <submittedName>
        <fullName evidence="1">Uncharacterized protein</fullName>
    </submittedName>
</protein>
<reference evidence="2" key="1">
    <citation type="submission" date="2011-12" db="EMBL/GenBank/DDBJ databases">
        <authorList>
            <consortium name="The Broad Institute Genome Sequencing Platform"/>
            <person name="Russ C."/>
            <person name="Tyler B."/>
            <person name="Panabieres F."/>
            <person name="Shan W."/>
            <person name="Tripathy S."/>
            <person name="Grunwald N."/>
            <person name="Machado M."/>
            <person name="Young S.K."/>
            <person name="Zeng Q."/>
            <person name="Gargeya S."/>
            <person name="Fitzgerald M."/>
            <person name="Haas B."/>
            <person name="Abouelleil A."/>
            <person name="Alvarado L."/>
            <person name="Arachchi H.M."/>
            <person name="Berlin A."/>
            <person name="Chapman S.B."/>
            <person name="Gearin G."/>
            <person name="Goldberg J."/>
            <person name="Griggs A."/>
            <person name="Gujja S."/>
            <person name="Hansen M."/>
            <person name="Heiman D."/>
            <person name="Howarth C."/>
            <person name="Larimer J."/>
            <person name="Lui A."/>
            <person name="MacDonald P.J.P."/>
            <person name="McCowen C."/>
            <person name="Montmayeur A."/>
            <person name="Murphy C."/>
            <person name="Neiman D."/>
            <person name="Pearson M."/>
            <person name="Priest M."/>
            <person name="Roberts A."/>
            <person name="Saif S."/>
            <person name="Shea T."/>
            <person name="Sisk P."/>
            <person name="Stolte C."/>
            <person name="Sykes S."/>
            <person name="Wortman J."/>
            <person name="Nusbaum C."/>
            <person name="Birren B."/>
        </authorList>
    </citation>
    <scope>NUCLEOTIDE SEQUENCE [LARGE SCALE GENOMIC DNA]</scope>
    <source>
        <strain evidence="2">INRA-310</strain>
    </source>
</reference>
<name>W2QGJ4_PHYN3</name>
<dbReference type="GeneID" id="20191209"/>
<proteinExistence type="predicted"/>
<dbReference type="OMA" id="TAMTICT"/>
<evidence type="ECO:0000313" key="1">
    <source>
        <dbReference type="EMBL" id="ETN11644.1"/>
    </source>
</evidence>
<organism evidence="1 2">
    <name type="scientific">Phytophthora nicotianae (strain INRA-310)</name>
    <name type="common">Phytophthora parasitica</name>
    <dbReference type="NCBI Taxonomy" id="761204"/>
    <lineage>
        <taxon>Eukaryota</taxon>
        <taxon>Sar</taxon>
        <taxon>Stramenopiles</taxon>
        <taxon>Oomycota</taxon>
        <taxon>Peronosporomycetes</taxon>
        <taxon>Peronosporales</taxon>
        <taxon>Peronosporaceae</taxon>
        <taxon>Phytophthora</taxon>
    </lineage>
</organism>
<evidence type="ECO:0000313" key="2">
    <source>
        <dbReference type="Proteomes" id="UP000018817"/>
    </source>
</evidence>
<reference evidence="1 2" key="2">
    <citation type="submission" date="2013-11" db="EMBL/GenBank/DDBJ databases">
        <title>The Genome Sequence of Phytophthora parasitica INRA-310.</title>
        <authorList>
            <consortium name="The Broad Institute Genomics Platform"/>
            <person name="Russ C."/>
            <person name="Tyler B."/>
            <person name="Panabieres F."/>
            <person name="Shan W."/>
            <person name="Tripathy S."/>
            <person name="Grunwald N."/>
            <person name="Machado M."/>
            <person name="Johnson C.S."/>
            <person name="Arredondo F."/>
            <person name="Hong C."/>
            <person name="Coffey M."/>
            <person name="Young S.K."/>
            <person name="Zeng Q."/>
            <person name="Gargeya S."/>
            <person name="Fitzgerald M."/>
            <person name="Abouelleil A."/>
            <person name="Alvarado L."/>
            <person name="Chapman S.B."/>
            <person name="Gainer-Dewar J."/>
            <person name="Goldberg J."/>
            <person name="Griggs A."/>
            <person name="Gujja S."/>
            <person name="Hansen M."/>
            <person name="Howarth C."/>
            <person name="Imamovic A."/>
            <person name="Ireland A."/>
            <person name="Larimer J."/>
            <person name="McCowan C."/>
            <person name="Murphy C."/>
            <person name="Pearson M."/>
            <person name="Poon T.W."/>
            <person name="Priest M."/>
            <person name="Roberts A."/>
            <person name="Saif S."/>
            <person name="Shea T."/>
            <person name="Sykes S."/>
            <person name="Wortman J."/>
            <person name="Nusbaum C."/>
            <person name="Birren B."/>
        </authorList>
    </citation>
    <scope>NUCLEOTIDE SEQUENCE [LARGE SCALE GENOMIC DNA]</scope>
    <source>
        <strain evidence="1 2">INRA-310</strain>
    </source>
</reference>
<dbReference type="Proteomes" id="UP000018817">
    <property type="component" value="Unassembled WGS sequence"/>
</dbReference>
<dbReference type="EMBL" id="KI669579">
    <property type="protein sequence ID" value="ETN11644.1"/>
    <property type="molecule type" value="Genomic_DNA"/>
</dbReference>
<gene>
    <name evidence="1" type="ORF">PPTG_22610</name>
</gene>
<dbReference type="AlphaFoldDB" id="W2QGJ4"/>
<dbReference type="RefSeq" id="XP_008903464.1">
    <property type="nucleotide sequence ID" value="XM_008905216.1"/>
</dbReference>
<sequence>MVIYAGSSCLQRKESQRSKRLCQMNPIVLHPAKLRHRETRTPARDLHTDALSSNAALTAVHTAMTICTAGRG</sequence>
<dbReference type="VEuPathDB" id="FungiDB:PPTG_22610"/>